<gene>
    <name evidence="2" type="ORF">SAMN05421678_12823</name>
</gene>
<accession>A0A1I3C2J9</accession>
<dbReference type="STRING" id="504797.SAMN05421678_12823"/>
<dbReference type="GO" id="GO:0003676">
    <property type="term" value="F:nucleic acid binding"/>
    <property type="evidence" value="ECO:0007669"/>
    <property type="project" value="InterPro"/>
</dbReference>
<evidence type="ECO:0000313" key="2">
    <source>
        <dbReference type="EMBL" id="SFH68221.1"/>
    </source>
</evidence>
<evidence type="ECO:0000256" key="1">
    <source>
        <dbReference type="SAM" id="MobiDB-lite"/>
    </source>
</evidence>
<feature type="compositionally biased region" description="Basic and acidic residues" evidence="1">
    <location>
        <begin position="85"/>
        <end position="94"/>
    </location>
</feature>
<protein>
    <recommendedName>
        <fullName evidence="4">Integrase core domain-containing protein</fullName>
    </recommendedName>
</protein>
<feature type="region of interest" description="Disordered" evidence="1">
    <location>
        <begin position="50"/>
        <end position="107"/>
    </location>
</feature>
<name>A0A1I3C2J9_9ACTN</name>
<dbReference type="InterPro" id="IPR036397">
    <property type="entry name" value="RNaseH_sf"/>
</dbReference>
<dbReference type="InterPro" id="IPR012337">
    <property type="entry name" value="RNaseH-like_sf"/>
</dbReference>
<reference evidence="2 3" key="1">
    <citation type="submission" date="2016-10" db="EMBL/GenBank/DDBJ databases">
        <authorList>
            <person name="de Groot N.N."/>
        </authorList>
    </citation>
    <scope>NUCLEOTIDE SEQUENCE [LARGE SCALE GENOMIC DNA]</scope>
    <source>
        <strain evidence="2 3">CPCC 202808</strain>
    </source>
</reference>
<proteinExistence type="predicted"/>
<evidence type="ECO:0000313" key="3">
    <source>
        <dbReference type="Proteomes" id="UP000199052"/>
    </source>
</evidence>
<dbReference type="RefSeq" id="WP_202818415.1">
    <property type="nucleotide sequence ID" value="NZ_FOOI01000028.1"/>
</dbReference>
<dbReference type="Gene3D" id="3.30.420.10">
    <property type="entry name" value="Ribonuclease H-like superfamily/Ribonuclease H"/>
    <property type="match status" value="1"/>
</dbReference>
<dbReference type="AlphaFoldDB" id="A0A1I3C2J9"/>
<dbReference type="EMBL" id="FOOI01000028">
    <property type="protein sequence ID" value="SFH68221.1"/>
    <property type="molecule type" value="Genomic_DNA"/>
</dbReference>
<organism evidence="2 3">
    <name type="scientific">Actinopolymorpha cephalotaxi</name>
    <dbReference type="NCBI Taxonomy" id="504797"/>
    <lineage>
        <taxon>Bacteria</taxon>
        <taxon>Bacillati</taxon>
        <taxon>Actinomycetota</taxon>
        <taxon>Actinomycetes</taxon>
        <taxon>Propionibacteriales</taxon>
        <taxon>Actinopolymorphaceae</taxon>
        <taxon>Actinopolymorpha</taxon>
    </lineage>
</organism>
<sequence length="107" mass="11918">MVFTTRLSGGKGRNGLETELRKLGVAQKNSRPNHPTTCGKVERFQQTTKKWLRAQPAQPATITETHRPATRPQTKTAPNPMRVRGHSDLLRDHTGAPGRIRTSDNPD</sequence>
<dbReference type="SUPFAM" id="SSF53098">
    <property type="entry name" value="Ribonuclease H-like"/>
    <property type="match status" value="1"/>
</dbReference>
<evidence type="ECO:0008006" key="4">
    <source>
        <dbReference type="Google" id="ProtNLM"/>
    </source>
</evidence>
<dbReference type="Proteomes" id="UP000199052">
    <property type="component" value="Unassembled WGS sequence"/>
</dbReference>